<feature type="compositionally biased region" description="Basic and acidic residues" evidence="1">
    <location>
        <begin position="139"/>
        <end position="157"/>
    </location>
</feature>
<dbReference type="EMBL" id="CABFNS010000824">
    <property type="protein sequence ID" value="VUC30823.1"/>
    <property type="molecule type" value="Genomic_DNA"/>
</dbReference>
<feature type="compositionally biased region" description="Basic and acidic residues" evidence="1">
    <location>
        <begin position="219"/>
        <end position="234"/>
    </location>
</feature>
<protein>
    <submittedName>
        <fullName evidence="2">Uncharacterized protein</fullName>
    </submittedName>
</protein>
<sequence length="881" mass="98678">MAAEHDRSGQVPPQPTIRRVFGMMKAYLNEFERQTLSGFKTLREQYEEKDQELTRAIWTVMGAYDANSSPTESADQEEKLHSLLSQRMSFRAEHNEGNEEEACEKRQMELLRPLQIALFHSFPLGSWEGIVHHKAEDVQGHTGPEEQHRDKRIEHSAQETQKTFETVDDVEMDGGASPDDVNGGIHGEEPCDGVPSQIAHKEVAESNEVQPVAISSSRTNEHDAEARQPSVKEADDSELSSLDLDSEFDPQAEENSEEVDDEITPSARVDEKHLVTGTKRKLSYAGRFQRRKKPFQREKPPTKNQSKERTIGYREVYDNTISGHKETIVQYPANKGPWYIIRCDEHGLRFGGSNPLMDAACHLGSLQHDKYSKAYKDVIEKMGVRVKYCSAKRAEQNNNASISEAVQKSSPRSMDRTTGRNDEEKWDGQALASQKETLMSDRTGSSRRNRDTEDPFCDDMGYATSDYHDNNESNEKSYVHRQPGDICLVYFGKLGMPVLVLPFDNMLEIGINGDLSTLHLAHSMPDCCFYDPVAGEHRWERGYEDGGAFESLRSHPCLGLTRDTLEMCPPLWVKGTDLGEFDLTDPMIMRQEYYQPLLRLIQQANVNRSASTESALTEPGSQRARCLDADDQYGPKGCTSLRADGKATGSDQASEQGGDAEQRPQDRLETQDDDHAKNKTIQDNGLSEASDMSLLALPRHGNRSSEPHQEIEANRYRCPRPEGSHDPSQQSTSNYTSALSDDLTMQDSFLTSGTTVLHEATACESYIRHEDSGDKPKVVPSTEKRSQSPPPIIMRAVSVQTISSDSSDEGDQILIGVAHGNPDALTAPAISRKSKLRLSNLPQGDFQPKQEDYIYLTPLHQTKLLEAKPCQRLGESLVNEE</sequence>
<evidence type="ECO:0000313" key="2">
    <source>
        <dbReference type="EMBL" id="VUC30823.1"/>
    </source>
</evidence>
<feature type="region of interest" description="Disordered" evidence="1">
    <location>
        <begin position="767"/>
        <end position="789"/>
    </location>
</feature>
<feature type="region of interest" description="Disordered" evidence="1">
    <location>
        <begin position="287"/>
        <end position="308"/>
    </location>
</feature>
<feature type="compositionally biased region" description="Basic and acidic residues" evidence="1">
    <location>
        <begin position="767"/>
        <end position="786"/>
    </location>
</feature>
<feature type="region of interest" description="Disordered" evidence="1">
    <location>
        <begin position="611"/>
        <end position="689"/>
    </location>
</feature>
<evidence type="ECO:0000313" key="3">
    <source>
        <dbReference type="Proteomes" id="UP000766486"/>
    </source>
</evidence>
<feature type="region of interest" description="Disordered" evidence="1">
    <location>
        <begin position="397"/>
        <end position="456"/>
    </location>
</feature>
<proteinExistence type="predicted"/>
<reference evidence="2 3" key="1">
    <citation type="submission" date="2019-06" db="EMBL/GenBank/DDBJ databases">
        <authorList>
            <person name="Broberg M."/>
        </authorList>
    </citation>
    <scope>NUCLEOTIDE SEQUENCE [LARGE SCALE GENOMIC DNA]</scope>
</reference>
<name>A0ABY6UKP7_BIOOC</name>
<evidence type="ECO:0000256" key="1">
    <source>
        <dbReference type="SAM" id="MobiDB-lite"/>
    </source>
</evidence>
<feature type="compositionally biased region" description="Basic and acidic residues" evidence="1">
    <location>
        <begin position="660"/>
        <end position="677"/>
    </location>
</feature>
<dbReference type="Proteomes" id="UP000766486">
    <property type="component" value="Unassembled WGS sequence"/>
</dbReference>
<gene>
    <name evidence="2" type="ORF">CLO192961_LOCUS294626</name>
</gene>
<comment type="caution">
    <text evidence="2">The sequence shown here is derived from an EMBL/GenBank/DDBJ whole genome shotgun (WGS) entry which is preliminary data.</text>
</comment>
<keyword evidence="3" id="KW-1185">Reference proteome</keyword>
<feature type="compositionally biased region" description="Polar residues" evidence="1">
    <location>
        <begin position="207"/>
        <end position="218"/>
    </location>
</feature>
<feature type="region of interest" description="Disordered" evidence="1">
    <location>
        <begin position="139"/>
        <end position="268"/>
    </location>
</feature>
<organism evidence="2 3">
    <name type="scientific">Bionectria ochroleuca</name>
    <name type="common">Gliocladium roseum</name>
    <dbReference type="NCBI Taxonomy" id="29856"/>
    <lineage>
        <taxon>Eukaryota</taxon>
        <taxon>Fungi</taxon>
        <taxon>Dikarya</taxon>
        <taxon>Ascomycota</taxon>
        <taxon>Pezizomycotina</taxon>
        <taxon>Sordariomycetes</taxon>
        <taxon>Hypocreomycetidae</taxon>
        <taxon>Hypocreales</taxon>
        <taxon>Bionectriaceae</taxon>
        <taxon>Clonostachys</taxon>
    </lineage>
</organism>
<feature type="compositionally biased region" description="Basic and acidic residues" evidence="1">
    <location>
        <begin position="295"/>
        <end position="308"/>
    </location>
</feature>
<feature type="compositionally biased region" description="Basic and acidic residues" evidence="1">
    <location>
        <begin position="413"/>
        <end position="427"/>
    </location>
</feature>
<feature type="compositionally biased region" description="Polar residues" evidence="1">
    <location>
        <begin position="431"/>
        <end position="443"/>
    </location>
</feature>
<accession>A0ABY6UKP7</accession>
<feature type="compositionally biased region" description="Polar residues" evidence="1">
    <location>
        <begin position="397"/>
        <end position="412"/>
    </location>
</feature>
<feature type="compositionally biased region" description="Acidic residues" evidence="1">
    <location>
        <begin position="244"/>
        <end position="263"/>
    </location>
</feature>